<evidence type="ECO:0000313" key="2">
    <source>
        <dbReference type="EMBL" id="KAJ7366492.1"/>
    </source>
</evidence>
<dbReference type="Gene3D" id="3.80.10.10">
    <property type="entry name" value="Ribonuclease Inhibitor"/>
    <property type="match status" value="1"/>
</dbReference>
<keyword evidence="3" id="KW-1185">Reference proteome</keyword>
<dbReference type="EMBL" id="JARIHO010000002">
    <property type="protein sequence ID" value="KAJ7366492.1"/>
    <property type="molecule type" value="Genomic_DNA"/>
</dbReference>
<feature type="domain" description="F-box" evidence="1">
    <location>
        <begin position="64"/>
        <end position="97"/>
    </location>
</feature>
<sequence>MGTGCTFPPSGLLTTDVQIREMLRSSQPPESLSPTISALSDELARLQPIGTNLASWWARESPKSYITQTYLLTVSRVSRRWRNVATDTPALWNRIHISGGFSPQEMIRFYVLVLERGRNSPLDLVVVKGESNCRSVFRLLATDSERWKTTDIQCDMSDLRYFAAAQGKLPSLETLVLYSWDDGPEVDLIQVAPKLKILTMTSPFLLKIITKFPLHQLHTFAYVELIPAEAEIVIRLMSRLSSATKFRLGLNICDPDPEILELSPITSNLIGFTLQT</sequence>
<dbReference type="SUPFAM" id="SSF81383">
    <property type="entry name" value="F-box domain"/>
    <property type="match status" value="1"/>
</dbReference>
<accession>A0AAD7AR52</accession>
<reference evidence="2" key="1">
    <citation type="submission" date="2023-03" db="EMBL/GenBank/DDBJ databases">
        <title>Massive genome expansion in bonnet fungi (Mycena s.s.) driven by repeated elements and novel gene families across ecological guilds.</title>
        <authorList>
            <consortium name="Lawrence Berkeley National Laboratory"/>
            <person name="Harder C.B."/>
            <person name="Miyauchi S."/>
            <person name="Viragh M."/>
            <person name="Kuo A."/>
            <person name="Thoen E."/>
            <person name="Andreopoulos B."/>
            <person name="Lu D."/>
            <person name="Skrede I."/>
            <person name="Drula E."/>
            <person name="Henrissat B."/>
            <person name="Morin E."/>
            <person name="Kohler A."/>
            <person name="Barry K."/>
            <person name="LaButti K."/>
            <person name="Morin E."/>
            <person name="Salamov A."/>
            <person name="Lipzen A."/>
            <person name="Mereny Z."/>
            <person name="Hegedus B."/>
            <person name="Baldrian P."/>
            <person name="Stursova M."/>
            <person name="Weitz H."/>
            <person name="Taylor A."/>
            <person name="Grigoriev I.V."/>
            <person name="Nagy L.G."/>
            <person name="Martin F."/>
            <person name="Kauserud H."/>
        </authorList>
    </citation>
    <scope>NUCLEOTIDE SEQUENCE</scope>
    <source>
        <strain evidence="2">CBHHK002</strain>
    </source>
</reference>
<dbReference type="Pfam" id="PF12937">
    <property type="entry name" value="F-box-like"/>
    <property type="match status" value="1"/>
</dbReference>
<dbReference type="InterPro" id="IPR032675">
    <property type="entry name" value="LRR_dom_sf"/>
</dbReference>
<organism evidence="2 3">
    <name type="scientific">Mycena albidolilacea</name>
    <dbReference type="NCBI Taxonomy" id="1033008"/>
    <lineage>
        <taxon>Eukaryota</taxon>
        <taxon>Fungi</taxon>
        <taxon>Dikarya</taxon>
        <taxon>Basidiomycota</taxon>
        <taxon>Agaricomycotina</taxon>
        <taxon>Agaricomycetes</taxon>
        <taxon>Agaricomycetidae</taxon>
        <taxon>Agaricales</taxon>
        <taxon>Marasmiineae</taxon>
        <taxon>Mycenaceae</taxon>
        <taxon>Mycena</taxon>
    </lineage>
</organism>
<dbReference type="Proteomes" id="UP001218218">
    <property type="component" value="Unassembled WGS sequence"/>
</dbReference>
<dbReference type="InterPro" id="IPR036047">
    <property type="entry name" value="F-box-like_dom_sf"/>
</dbReference>
<gene>
    <name evidence="2" type="ORF">DFH08DRAFT_1071978</name>
</gene>
<comment type="caution">
    <text evidence="2">The sequence shown here is derived from an EMBL/GenBank/DDBJ whole genome shotgun (WGS) entry which is preliminary data.</text>
</comment>
<evidence type="ECO:0000259" key="1">
    <source>
        <dbReference type="Pfam" id="PF12937"/>
    </source>
</evidence>
<proteinExistence type="predicted"/>
<name>A0AAD7AR52_9AGAR</name>
<dbReference type="InterPro" id="IPR001810">
    <property type="entry name" value="F-box_dom"/>
</dbReference>
<protein>
    <recommendedName>
        <fullName evidence="1">F-box domain-containing protein</fullName>
    </recommendedName>
</protein>
<evidence type="ECO:0000313" key="3">
    <source>
        <dbReference type="Proteomes" id="UP001218218"/>
    </source>
</evidence>
<dbReference type="AlphaFoldDB" id="A0AAD7AR52"/>